<dbReference type="Pfam" id="PF02668">
    <property type="entry name" value="TauD"/>
    <property type="match status" value="1"/>
</dbReference>
<keyword evidence="7" id="KW-1185">Reference proteome</keyword>
<dbReference type="InterPro" id="IPR050411">
    <property type="entry name" value="AlphaKG_dependent_hydroxylases"/>
</dbReference>
<gene>
    <name evidence="6" type="ORF">E0H26_02265</name>
</gene>
<dbReference type="Gene3D" id="3.60.130.10">
    <property type="entry name" value="Clavaminate synthase-like"/>
    <property type="match status" value="1"/>
</dbReference>
<sequence length="245" mass="26543">MRLLETDGGTQIAADQIPAILARDGIVLIKQGGVAEVRELLDTWTEPVDHPHQAGAGLTIISPREVPDHLENVAGFSRGLLSPHTDRSLHDQPPSLVAALMVSGAPDGGEGVLVDGARVLRQLRLDHAESVLAGLRLVTAEGARDVAVLDMRTGLIRIRYRDDDVAQPHSTYGPGDPAAEFRHLVRVTARTVHLAAGDGYLIHNHRILHGRAEFSGDRLLVRLLAKVKSGHPYAWLNRGFQRADS</sequence>
<dbReference type="PANTHER" id="PTHR10696">
    <property type="entry name" value="GAMMA-BUTYROBETAINE HYDROXYLASE-RELATED"/>
    <property type="match status" value="1"/>
</dbReference>
<evidence type="ECO:0000256" key="4">
    <source>
        <dbReference type="ARBA" id="ARBA00023194"/>
    </source>
</evidence>
<evidence type="ECO:0000313" key="6">
    <source>
        <dbReference type="EMBL" id="TCC00530.1"/>
    </source>
</evidence>
<keyword evidence="4" id="KW-0045">Antibiotic biosynthesis</keyword>
<comment type="cofactor">
    <cofactor evidence="1">
        <name>Fe(2+)</name>
        <dbReference type="ChEBI" id="CHEBI:29033"/>
    </cofactor>
</comment>
<evidence type="ECO:0000313" key="7">
    <source>
        <dbReference type="Proteomes" id="UP000292274"/>
    </source>
</evidence>
<accession>A0A4R0GWV2</accession>
<comment type="caution">
    <text evidence="6">The sequence shown here is derived from an EMBL/GenBank/DDBJ whole genome shotgun (WGS) entry which is preliminary data.</text>
</comment>
<dbReference type="InterPro" id="IPR042098">
    <property type="entry name" value="TauD-like_sf"/>
</dbReference>
<evidence type="ECO:0000256" key="3">
    <source>
        <dbReference type="ARBA" id="ARBA00023004"/>
    </source>
</evidence>
<dbReference type="OrthoDB" id="3540068at2"/>
<reference evidence="6 7" key="1">
    <citation type="submission" date="2019-02" db="EMBL/GenBank/DDBJ databases">
        <title>Jishengella sp. nov., isolated from a root of Zingiber montanum.</title>
        <authorList>
            <person name="Kuncharoen N."/>
            <person name="Kudo T."/>
            <person name="Masahiro Y."/>
            <person name="Ohkuma M."/>
            <person name="Tanasupawat S."/>
        </authorList>
    </citation>
    <scope>NUCLEOTIDE SEQUENCE [LARGE SCALE GENOMIC DNA]</scope>
    <source>
        <strain evidence="6 7">PLAI 1-1</strain>
    </source>
</reference>
<dbReference type="SUPFAM" id="SSF51197">
    <property type="entry name" value="Clavaminate synthase-like"/>
    <property type="match status" value="1"/>
</dbReference>
<evidence type="ECO:0000256" key="2">
    <source>
        <dbReference type="ARBA" id="ARBA00023002"/>
    </source>
</evidence>
<feature type="domain" description="TauD/TfdA-like" evidence="5">
    <location>
        <begin position="14"/>
        <end position="138"/>
    </location>
</feature>
<dbReference type="EMBL" id="SJJR01000001">
    <property type="protein sequence ID" value="TCC00530.1"/>
    <property type="molecule type" value="Genomic_DNA"/>
</dbReference>
<dbReference type="GO" id="GO:0017000">
    <property type="term" value="P:antibiotic biosynthetic process"/>
    <property type="evidence" value="ECO:0007669"/>
    <property type="project" value="UniProtKB-KW"/>
</dbReference>
<organism evidence="6 7">
    <name type="scientific">Micromonospora zingiberis</name>
    <dbReference type="NCBI Taxonomy" id="2053011"/>
    <lineage>
        <taxon>Bacteria</taxon>
        <taxon>Bacillati</taxon>
        <taxon>Actinomycetota</taxon>
        <taxon>Actinomycetes</taxon>
        <taxon>Micromonosporales</taxon>
        <taxon>Micromonosporaceae</taxon>
        <taxon>Micromonospora</taxon>
    </lineage>
</organism>
<evidence type="ECO:0000256" key="1">
    <source>
        <dbReference type="ARBA" id="ARBA00001954"/>
    </source>
</evidence>
<dbReference type="AlphaFoldDB" id="A0A4R0GWV2"/>
<keyword evidence="3" id="KW-0408">Iron</keyword>
<evidence type="ECO:0000259" key="5">
    <source>
        <dbReference type="Pfam" id="PF02668"/>
    </source>
</evidence>
<protein>
    <recommendedName>
        <fullName evidence="5">TauD/TfdA-like domain-containing protein</fullName>
    </recommendedName>
</protein>
<name>A0A4R0GWV2_9ACTN</name>
<dbReference type="InterPro" id="IPR003819">
    <property type="entry name" value="TauD/TfdA-like"/>
</dbReference>
<dbReference type="GO" id="GO:0016491">
    <property type="term" value="F:oxidoreductase activity"/>
    <property type="evidence" value="ECO:0007669"/>
    <property type="project" value="UniProtKB-KW"/>
</dbReference>
<keyword evidence="2" id="KW-0560">Oxidoreductase</keyword>
<dbReference type="RefSeq" id="WP_131300198.1">
    <property type="nucleotide sequence ID" value="NZ_SJJR01000001.1"/>
</dbReference>
<proteinExistence type="predicted"/>
<dbReference type="PANTHER" id="PTHR10696:SF56">
    <property type="entry name" value="TAUD_TFDA-LIKE DOMAIN-CONTAINING PROTEIN"/>
    <property type="match status" value="1"/>
</dbReference>
<dbReference type="Proteomes" id="UP000292274">
    <property type="component" value="Unassembled WGS sequence"/>
</dbReference>